<accession>A0A5B7KKX9</accession>
<comment type="caution">
    <text evidence="1">The sequence shown here is derived from an EMBL/GenBank/DDBJ whole genome shotgun (WGS) entry which is preliminary data.</text>
</comment>
<protein>
    <submittedName>
        <fullName evidence="1">Uncharacterized protein</fullName>
    </submittedName>
</protein>
<sequence length="62" mass="6910">MTVTLQRTISQTVTSIWPHNTCRLPPLWLRMGAGCLLPPAPPGLYYRPFLPCRHPCTHGAAI</sequence>
<keyword evidence="2" id="KW-1185">Reference proteome</keyword>
<dbReference type="Proteomes" id="UP000324222">
    <property type="component" value="Unassembled WGS sequence"/>
</dbReference>
<reference evidence="1 2" key="1">
    <citation type="submission" date="2019-05" db="EMBL/GenBank/DDBJ databases">
        <title>Another draft genome of Portunus trituberculatus and its Hox gene families provides insights of decapod evolution.</title>
        <authorList>
            <person name="Jeong J.-H."/>
            <person name="Song I."/>
            <person name="Kim S."/>
            <person name="Choi T."/>
            <person name="Kim D."/>
            <person name="Ryu S."/>
            <person name="Kim W."/>
        </authorList>
    </citation>
    <scope>NUCLEOTIDE SEQUENCE [LARGE SCALE GENOMIC DNA]</scope>
    <source>
        <tissue evidence="1">Muscle</tissue>
    </source>
</reference>
<dbReference type="AlphaFoldDB" id="A0A5B7KKX9"/>
<evidence type="ECO:0000313" key="1">
    <source>
        <dbReference type="EMBL" id="MPD06008.1"/>
    </source>
</evidence>
<gene>
    <name evidence="1" type="ORF">E2C01_101785</name>
</gene>
<proteinExistence type="predicted"/>
<dbReference type="EMBL" id="VSRR010148901">
    <property type="protein sequence ID" value="MPD06008.1"/>
    <property type="molecule type" value="Genomic_DNA"/>
</dbReference>
<name>A0A5B7KKX9_PORTR</name>
<organism evidence="1 2">
    <name type="scientific">Portunus trituberculatus</name>
    <name type="common">Swimming crab</name>
    <name type="synonym">Neptunus trituberculatus</name>
    <dbReference type="NCBI Taxonomy" id="210409"/>
    <lineage>
        <taxon>Eukaryota</taxon>
        <taxon>Metazoa</taxon>
        <taxon>Ecdysozoa</taxon>
        <taxon>Arthropoda</taxon>
        <taxon>Crustacea</taxon>
        <taxon>Multicrustacea</taxon>
        <taxon>Malacostraca</taxon>
        <taxon>Eumalacostraca</taxon>
        <taxon>Eucarida</taxon>
        <taxon>Decapoda</taxon>
        <taxon>Pleocyemata</taxon>
        <taxon>Brachyura</taxon>
        <taxon>Eubrachyura</taxon>
        <taxon>Portunoidea</taxon>
        <taxon>Portunidae</taxon>
        <taxon>Portuninae</taxon>
        <taxon>Portunus</taxon>
    </lineage>
</organism>
<evidence type="ECO:0000313" key="2">
    <source>
        <dbReference type="Proteomes" id="UP000324222"/>
    </source>
</evidence>